<feature type="compositionally biased region" description="Polar residues" evidence="1">
    <location>
        <begin position="109"/>
        <end position="121"/>
    </location>
</feature>
<dbReference type="AlphaFoldDB" id="A0A9P5V888"/>
<evidence type="ECO:0000256" key="1">
    <source>
        <dbReference type="SAM" id="MobiDB-lite"/>
    </source>
</evidence>
<evidence type="ECO:0000313" key="2">
    <source>
        <dbReference type="EMBL" id="KAF9145662.1"/>
    </source>
</evidence>
<keyword evidence="3" id="KW-1185">Reference proteome</keyword>
<feature type="compositionally biased region" description="Low complexity" evidence="1">
    <location>
        <begin position="23"/>
        <end position="38"/>
    </location>
</feature>
<proteinExistence type="predicted"/>
<organism evidence="2 3">
    <name type="scientific">Linnemannia schmuckeri</name>
    <dbReference type="NCBI Taxonomy" id="64567"/>
    <lineage>
        <taxon>Eukaryota</taxon>
        <taxon>Fungi</taxon>
        <taxon>Fungi incertae sedis</taxon>
        <taxon>Mucoromycota</taxon>
        <taxon>Mortierellomycotina</taxon>
        <taxon>Mortierellomycetes</taxon>
        <taxon>Mortierellales</taxon>
        <taxon>Mortierellaceae</taxon>
        <taxon>Linnemannia</taxon>
    </lineage>
</organism>
<feature type="region of interest" description="Disordered" evidence="1">
    <location>
        <begin position="21"/>
        <end position="45"/>
    </location>
</feature>
<comment type="caution">
    <text evidence="2">The sequence shown here is derived from an EMBL/GenBank/DDBJ whole genome shotgun (WGS) entry which is preliminary data.</text>
</comment>
<dbReference type="EMBL" id="JAAAUQ010000943">
    <property type="protein sequence ID" value="KAF9145662.1"/>
    <property type="molecule type" value="Genomic_DNA"/>
</dbReference>
<sequence length="134" mass="14590">MALSPYCTASCSLLVSPHSHRQGSAIANGSGNSGGSSAHARVSPLRKRNYSFAEKDHDSPTATAGHRTIEYSYHHSTGEHERARMMAVTRLNPTLTVYRPVQDQHPQEESSTNVPAPSPTSNEDEDLALEYSQL</sequence>
<gene>
    <name evidence="2" type="ORF">BG015_011819</name>
</gene>
<reference evidence="2" key="1">
    <citation type="journal article" date="2020" name="Fungal Divers.">
        <title>Resolving the Mortierellaceae phylogeny through synthesis of multi-gene phylogenetics and phylogenomics.</title>
        <authorList>
            <person name="Vandepol N."/>
            <person name="Liber J."/>
            <person name="Desiro A."/>
            <person name="Na H."/>
            <person name="Kennedy M."/>
            <person name="Barry K."/>
            <person name="Grigoriev I.V."/>
            <person name="Miller A.N."/>
            <person name="O'Donnell K."/>
            <person name="Stajich J.E."/>
            <person name="Bonito G."/>
        </authorList>
    </citation>
    <scope>NUCLEOTIDE SEQUENCE</scope>
    <source>
        <strain evidence="2">NRRL 6426</strain>
    </source>
</reference>
<name>A0A9P5V888_9FUNG</name>
<feature type="region of interest" description="Disordered" evidence="1">
    <location>
        <begin position="94"/>
        <end position="134"/>
    </location>
</feature>
<accession>A0A9P5V888</accession>
<evidence type="ECO:0000313" key="3">
    <source>
        <dbReference type="Proteomes" id="UP000748756"/>
    </source>
</evidence>
<protein>
    <submittedName>
        <fullName evidence="2">Uncharacterized protein</fullName>
    </submittedName>
</protein>
<dbReference type="Proteomes" id="UP000748756">
    <property type="component" value="Unassembled WGS sequence"/>
</dbReference>